<sequence>MTTEKHILDSQQVAPPLPDNIGISQPSGLDHLSGHPDK</sequence>
<protein>
    <submittedName>
        <fullName evidence="2">Uncharacterized protein</fullName>
    </submittedName>
</protein>
<evidence type="ECO:0000313" key="2">
    <source>
        <dbReference type="EMBL" id="MPN15210.1"/>
    </source>
</evidence>
<dbReference type="EMBL" id="VSSQ01061919">
    <property type="protein sequence ID" value="MPN15210.1"/>
    <property type="molecule type" value="Genomic_DNA"/>
</dbReference>
<dbReference type="AlphaFoldDB" id="A0A645FMP1"/>
<name>A0A645FMP1_9ZZZZ</name>
<accession>A0A645FMP1</accession>
<evidence type="ECO:0000256" key="1">
    <source>
        <dbReference type="SAM" id="MobiDB-lite"/>
    </source>
</evidence>
<organism evidence="2">
    <name type="scientific">bioreactor metagenome</name>
    <dbReference type="NCBI Taxonomy" id="1076179"/>
    <lineage>
        <taxon>unclassified sequences</taxon>
        <taxon>metagenomes</taxon>
        <taxon>ecological metagenomes</taxon>
    </lineage>
</organism>
<comment type="caution">
    <text evidence="2">The sequence shown here is derived from an EMBL/GenBank/DDBJ whole genome shotgun (WGS) entry which is preliminary data.</text>
</comment>
<reference evidence="2" key="1">
    <citation type="submission" date="2019-08" db="EMBL/GenBank/DDBJ databases">
        <authorList>
            <person name="Kucharzyk K."/>
            <person name="Murdoch R.W."/>
            <person name="Higgins S."/>
            <person name="Loffler F."/>
        </authorList>
    </citation>
    <scope>NUCLEOTIDE SEQUENCE</scope>
</reference>
<proteinExistence type="predicted"/>
<feature type="region of interest" description="Disordered" evidence="1">
    <location>
        <begin position="1"/>
        <end position="38"/>
    </location>
</feature>
<gene>
    <name evidence="2" type="ORF">SDC9_162539</name>
</gene>